<evidence type="ECO:0000256" key="4">
    <source>
        <dbReference type="PROSITE-ProRule" id="PRU00409"/>
    </source>
</evidence>
<evidence type="ECO:0000256" key="2">
    <source>
        <dbReference type="ARBA" id="ARBA00022741"/>
    </source>
</evidence>
<proteinExistence type="predicted"/>
<accession>A0ABN2PHY8</accession>
<keyword evidence="3 4" id="KW-0067">ATP-binding</keyword>
<keyword evidence="2 4" id="KW-0547">Nucleotide-binding</keyword>
<reference evidence="6 7" key="1">
    <citation type="journal article" date="2019" name="Int. J. Syst. Evol. Microbiol.">
        <title>The Global Catalogue of Microorganisms (GCM) 10K type strain sequencing project: providing services to taxonomists for standard genome sequencing and annotation.</title>
        <authorList>
            <consortium name="The Broad Institute Genomics Platform"/>
            <consortium name="The Broad Institute Genome Sequencing Center for Infectious Disease"/>
            <person name="Wu L."/>
            <person name="Ma J."/>
        </authorList>
    </citation>
    <scope>NUCLEOTIDE SEQUENCE [LARGE SCALE GENOMIC DNA]</scope>
    <source>
        <strain evidence="6 7">JCM 14900</strain>
    </source>
</reference>
<dbReference type="EMBL" id="BAAAOF010000002">
    <property type="protein sequence ID" value="GAA1919555.1"/>
    <property type="molecule type" value="Genomic_DNA"/>
</dbReference>
<dbReference type="InterPro" id="IPR011761">
    <property type="entry name" value="ATP-grasp"/>
</dbReference>
<keyword evidence="7" id="KW-1185">Reference proteome</keyword>
<dbReference type="Proteomes" id="UP001501343">
    <property type="component" value="Unassembled WGS sequence"/>
</dbReference>
<comment type="caution">
    <text evidence="6">The sequence shown here is derived from an EMBL/GenBank/DDBJ whole genome shotgun (WGS) entry which is preliminary data.</text>
</comment>
<sequence>MVYDRAWVDPPLQSIVAASKGLCDILWVLPFDRRDSRTALRLLRASEEADWDVIDASRMSLDDVVRQIVARNVSGITCLADSTIVWTAEVAGALHLPFHSREVAARLTDKLEQRTALAASGMPTPAFWNADDLADEALFTEGTRAISFPVVVKPRRGSSSRDTERVESSKELETTLKRCEPGRMLVEGFIPDPTTPCMQVGNAPYVSVELLVSDGVTSVLGVTGKPPLAAPFRETGDYFPAETTPHNRLEFTSAAIDAVSALGIRAGVLHVEIKCTDDGPVVIEVNGRPGGGRIRDFIERAHGIDPIRLAFRIALGEQIVYQAFPEMNEVLFLFSVQPDARLRAITAIDGFDDLLQIEGVEVVERGGVSVGDAYSWRDGTMSSVAEVSGVAPDHETARRIRAEVLATIRIEGTT</sequence>
<dbReference type="Pfam" id="PF13535">
    <property type="entry name" value="ATP-grasp_4"/>
    <property type="match status" value="1"/>
</dbReference>
<gene>
    <name evidence="6" type="ORF">GCM10009775_10170</name>
</gene>
<keyword evidence="1" id="KW-0436">Ligase</keyword>
<protein>
    <recommendedName>
        <fullName evidence="5">ATP-grasp domain-containing protein</fullName>
    </recommendedName>
</protein>
<evidence type="ECO:0000256" key="3">
    <source>
        <dbReference type="ARBA" id="ARBA00022840"/>
    </source>
</evidence>
<evidence type="ECO:0000313" key="6">
    <source>
        <dbReference type="EMBL" id="GAA1919555.1"/>
    </source>
</evidence>
<dbReference type="InterPro" id="IPR052032">
    <property type="entry name" value="ATP-dep_AA_Ligase"/>
</dbReference>
<evidence type="ECO:0000313" key="7">
    <source>
        <dbReference type="Proteomes" id="UP001501343"/>
    </source>
</evidence>
<dbReference type="Gene3D" id="3.30.470.20">
    <property type="entry name" value="ATP-grasp fold, B domain"/>
    <property type="match status" value="1"/>
</dbReference>
<evidence type="ECO:0000256" key="1">
    <source>
        <dbReference type="ARBA" id="ARBA00022598"/>
    </source>
</evidence>
<dbReference type="PANTHER" id="PTHR43585">
    <property type="entry name" value="FUMIPYRROLE BIOSYNTHESIS PROTEIN C"/>
    <property type="match status" value="1"/>
</dbReference>
<feature type="domain" description="ATP-grasp" evidence="5">
    <location>
        <begin position="114"/>
        <end position="315"/>
    </location>
</feature>
<dbReference type="PROSITE" id="PS50975">
    <property type="entry name" value="ATP_GRASP"/>
    <property type="match status" value="1"/>
</dbReference>
<organism evidence="6 7">
    <name type="scientific">Microbacterium aoyamense</name>
    <dbReference type="NCBI Taxonomy" id="344166"/>
    <lineage>
        <taxon>Bacteria</taxon>
        <taxon>Bacillati</taxon>
        <taxon>Actinomycetota</taxon>
        <taxon>Actinomycetes</taxon>
        <taxon>Micrococcales</taxon>
        <taxon>Microbacteriaceae</taxon>
        <taxon>Microbacterium</taxon>
    </lineage>
</organism>
<dbReference type="SUPFAM" id="SSF56059">
    <property type="entry name" value="Glutathione synthetase ATP-binding domain-like"/>
    <property type="match status" value="1"/>
</dbReference>
<name>A0ABN2PHY8_9MICO</name>
<dbReference type="PANTHER" id="PTHR43585:SF2">
    <property type="entry name" value="ATP-GRASP ENZYME FSQD"/>
    <property type="match status" value="1"/>
</dbReference>
<evidence type="ECO:0000259" key="5">
    <source>
        <dbReference type="PROSITE" id="PS50975"/>
    </source>
</evidence>